<evidence type="ECO:0000313" key="5">
    <source>
        <dbReference type="Proteomes" id="UP000613580"/>
    </source>
</evidence>
<evidence type="ECO:0000259" key="3">
    <source>
        <dbReference type="Pfam" id="PF24883"/>
    </source>
</evidence>
<dbReference type="EMBL" id="JACAZE010000005">
    <property type="protein sequence ID" value="KAF7317398.1"/>
    <property type="molecule type" value="Genomic_DNA"/>
</dbReference>
<evidence type="ECO:0000256" key="1">
    <source>
        <dbReference type="ARBA" id="ARBA00022737"/>
    </source>
</evidence>
<dbReference type="PANTHER" id="PTHR10039:SF15">
    <property type="entry name" value="NACHT DOMAIN-CONTAINING PROTEIN"/>
    <property type="match status" value="1"/>
</dbReference>
<feature type="domain" description="Nephrocystin 3-like N-terminal" evidence="3">
    <location>
        <begin position="81"/>
        <end position="121"/>
    </location>
</feature>
<dbReference type="Proteomes" id="UP000613580">
    <property type="component" value="Unassembled WGS sequence"/>
</dbReference>
<name>A0A8H6TF01_MYCCL</name>
<dbReference type="OrthoDB" id="7464126at2759"/>
<evidence type="ECO:0000313" key="4">
    <source>
        <dbReference type="EMBL" id="KAF7317398.1"/>
    </source>
</evidence>
<sequence length="130" mass="13983">MLPIAKTTIISGGTGGDGGQGGQEGGKGGDGQGNTVHFTGNINSVYLSAATLDAYHTIMDFVSPINSHPRQQEVFETWQPGTGTWFLENETFLQWETESPRVLWCTGIPGAGKTVLAYYLFIHSLMFGPD</sequence>
<feature type="compositionally biased region" description="Gly residues" evidence="2">
    <location>
        <begin position="12"/>
        <end position="32"/>
    </location>
</feature>
<dbReference type="Pfam" id="PF24883">
    <property type="entry name" value="NPHP3_N"/>
    <property type="match status" value="1"/>
</dbReference>
<accession>A0A8H6TF01</accession>
<keyword evidence="1" id="KW-0677">Repeat</keyword>
<gene>
    <name evidence="4" type="ORF">HMN09_00476100</name>
</gene>
<comment type="caution">
    <text evidence="4">The sequence shown here is derived from an EMBL/GenBank/DDBJ whole genome shotgun (WGS) entry which is preliminary data.</text>
</comment>
<protein>
    <submittedName>
        <fullName evidence="4">ANK-REP-REGION domain-containing protein</fullName>
    </submittedName>
</protein>
<evidence type="ECO:0000256" key="2">
    <source>
        <dbReference type="SAM" id="MobiDB-lite"/>
    </source>
</evidence>
<dbReference type="AlphaFoldDB" id="A0A8H6TF01"/>
<dbReference type="PANTHER" id="PTHR10039">
    <property type="entry name" value="AMELOGENIN"/>
    <property type="match status" value="1"/>
</dbReference>
<keyword evidence="5" id="KW-1185">Reference proteome</keyword>
<dbReference type="InterPro" id="IPR056884">
    <property type="entry name" value="NPHP3-like_N"/>
</dbReference>
<proteinExistence type="predicted"/>
<organism evidence="4 5">
    <name type="scientific">Mycena chlorophos</name>
    <name type="common">Agaric fungus</name>
    <name type="synonym">Agaricus chlorophos</name>
    <dbReference type="NCBI Taxonomy" id="658473"/>
    <lineage>
        <taxon>Eukaryota</taxon>
        <taxon>Fungi</taxon>
        <taxon>Dikarya</taxon>
        <taxon>Basidiomycota</taxon>
        <taxon>Agaricomycotina</taxon>
        <taxon>Agaricomycetes</taxon>
        <taxon>Agaricomycetidae</taxon>
        <taxon>Agaricales</taxon>
        <taxon>Marasmiineae</taxon>
        <taxon>Mycenaceae</taxon>
        <taxon>Mycena</taxon>
    </lineage>
</organism>
<feature type="region of interest" description="Disordered" evidence="2">
    <location>
        <begin position="9"/>
        <end position="34"/>
    </location>
</feature>
<reference evidence="4" key="1">
    <citation type="submission" date="2020-05" db="EMBL/GenBank/DDBJ databases">
        <title>Mycena genomes resolve the evolution of fungal bioluminescence.</title>
        <authorList>
            <person name="Tsai I.J."/>
        </authorList>
    </citation>
    <scope>NUCLEOTIDE SEQUENCE</scope>
    <source>
        <strain evidence="4">110903Hualien_Pintung</strain>
    </source>
</reference>